<dbReference type="InterPro" id="IPR017930">
    <property type="entry name" value="Myb_dom"/>
</dbReference>
<evidence type="ECO:0000313" key="6">
    <source>
        <dbReference type="EnsemblPlants" id="AUR62013714-RA:cds"/>
    </source>
</evidence>
<dbReference type="InterPro" id="IPR053106">
    <property type="entry name" value="Plant_Male-Germline_Reg_TFs"/>
</dbReference>
<feature type="region of interest" description="Disordered" evidence="3">
    <location>
        <begin position="42"/>
        <end position="102"/>
    </location>
</feature>
<dbReference type="CDD" id="cd00167">
    <property type="entry name" value="SANT"/>
    <property type="match status" value="1"/>
</dbReference>
<evidence type="ECO:0000256" key="2">
    <source>
        <dbReference type="ARBA" id="ARBA00023242"/>
    </source>
</evidence>
<sequence length="241" mass="27121">MVIELQGEFGNKWAKIATYMAGRTDNDVKNFWSSRQKRLARLLHSQSPTRIKKKHKSSASTSKDRPHFREVSKNSSMEGESSSKAQSLNSSSNSSKGKNSMELIPFPGSIDHSCPCFEANNATCLDPIPLNTYYNHTDLQLLEMPSFPSIPPFQTDFPFLPETQELIDRLDYSFFAPFGYINEPALINDGVHLFSCFGGGGMNGETRVKREDNHAAPDSFFDDFPSDVFDEIEPLPSPPRW</sequence>
<feature type="domain" description="Myb-like" evidence="4">
    <location>
        <begin position="1"/>
        <end position="36"/>
    </location>
</feature>
<keyword evidence="2" id="KW-0539">Nucleus</keyword>
<dbReference type="InterPro" id="IPR001005">
    <property type="entry name" value="SANT/Myb"/>
</dbReference>
<dbReference type="Proteomes" id="UP000596660">
    <property type="component" value="Unplaced"/>
</dbReference>
<feature type="compositionally biased region" description="Low complexity" evidence="3">
    <location>
        <begin position="73"/>
        <end position="100"/>
    </location>
</feature>
<dbReference type="AlphaFoldDB" id="A0A803LIB7"/>
<dbReference type="InterPro" id="IPR009057">
    <property type="entry name" value="Homeodomain-like_sf"/>
</dbReference>
<protein>
    <submittedName>
        <fullName evidence="6">Uncharacterized protein</fullName>
    </submittedName>
</protein>
<comment type="subcellular location">
    <subcellularLocation>
        <location evidence="1">Nucleus</location>
    </subcellularLocation>
</comment>
<dbReference type="PANTHER" id="PTHR47996:SF3">
    <property type="entry name" value="TRANSCRIPTION FACTOR DUO1"/>
    <property type="match status" value="1"/>
</dbReference>
<evidence type="ECO:0000256" key="3">
    <source>
        <dbReference type="SAM" id="MobiDB-lite"/>
    </source>
</evidence>
<keyword evidence="7" id="KW-1185">Reference proteome</keyword>
<name>A0A803LIB7_CHEQI</name>
<dbReference type="PROSITE" id="PS50090">
    <property type="entry name" value="MYB_LIKE"/>
    <property type="match status" value="1"/>
</dbReference>
<evidence type="ECO:0000259" key="4">
    <source>
        <dbReference type="PROSITE" id="PS50090"/>
    </source>
</evidence>
<organism evidence="6 7">
    <name type="scientific">Chenopodium quinoa</name>
    <name type="common">Quinoa</name>
    <dbReference type="NCBI Taxonomy" id="63459"/>
    <lineage>
        <taxon>Eukaryota</taxon>
        <taxon>Viridiplantae</taxon>
        <taxon>Streptophyta</taxon>
        <taxon>Embryophyta</taxon>
        <taxon>Tracheophyta</taxon>
        <taxon>Spermatophyta</taxon>
        <taxon>Magnoliopsida</taxon>
        <taxon>eudicotyledons</taxon>
        <taxon>Gunneridae</taxon>
        <taxon>Pentapetalae</taxon>
        <taxon>Caryophyllales</taxon>
        <taxon>Chenopodiaceae</taxon>
        <taxon>Chenopodioideae</taxon>
        <taxon>Atripliceae</taxon>
        <taxon>Chenopodium</taxon>
    </lineage>
</organism>
<dbReference type="PROSITE" id="PS51294">
    <property type="entry name" value="HTH_MYB"/>
    <property type="match status" value="1"/>
</dbReference>
<evidence type="ECO:0000313" key="7">
    <source>
        <dbReference type="Proteomes" id="UP000596660"/>
    </source>
</evidence>
<dbReference type="OMA" id="FAFWTDD"/>
<dbReference type="Gramene" id="AUR62013714-RA">
    <property type="protein sequence ID" value="AUR62013714-RA:cds"/>
    <property type="gene ID" value="AUR62013714"/>
</dbReference>
<dbReference type="GO" id="GO:0005634">
    <property type="term" value="C:nucleus"/>
    <property type="evidence" value="ECO:0007669"/>
    <property type="project" value="UniProtKB-SubCell"/>
</dbReference>
<dbReference type="EnsemblPlants" id="AUR62013714-RA">
    <property type="protein sequence ID" value="AUR62013714-RA:cds"/>
    <property type="gene ID" value="AUR62013714"/>
</dbReference>
<evidence type="ECO:0000259" key="5">
    <source>
        <dbReference type="PROSITE" id="PS51294"/>
    </source>
</evidence>
<accession>A0A803LIB7</accession>
<feature type="domain" description="HTH myb-type" evidence="5">
    <location>
        <begin position="1"/>
        <end position="40"/>
    </location>
</feature>
<dbReference type="Pfam" id="PF00249">
    <property type="entry name" value="Myb_DNA-binding"/>
    <property type="match status" value="1"/>
</dbReference>
<reference evidence="6" key="2">
    <citation type="submission" date="2021-03" db="UniProtKB">
        <authorList>
            <consortium name="EnsemblPlants"/>
        </authorList>
    </citation>
    <scope>IDENTIFICATION</scope>
</reference>
<evidence type="ECO:0000256" key="1">
    <source>
        <dbReference type="ARBA" id="ARBA00004123"/>
    </source>
</evidence>
<feature type="compositionally biased region" description="Basic and acidic residues" evidence="3">
    <location>
        <begin position="62"/>
        <end position="72"/>
    </location>
</feature>
<dbReference type="Gene3D" id="1.10.10.60">
    <property type="entry name" value="Homeodomain-like"/>
    <property type="match status" value="1"/>
</dbReference>
<dbReference type="SUPFAM" id="SSF46689">
    <property type="entry name" value="Homeodomain-like"/>
    <property type="match status" value="1"/>
</dbReference>
<dbReference type="FunFam" id="1.10.10.60:FF:000351">
    <property type="entry name" value="Transcription factor GAMYB"/>
    <property type="match status" value="1"/>
</dbReference>
<reference evidence="6" key="1">
    <citation type="journal article" date="2017" name="Nature">
        <title>The genome of Chenopodium quinoa.</title>
        <authorList>
            <person name="Jarvis D.E."/>
            <person name="Ho Y.S."/>
            <person name="Lightfoot D.J."/>
            <person name="Schmoeckel S.M."/>
            <person name="Li B."/>
            <person name="Borm T.J.A."/>
            <person name="Ohyanagi H."/>
            <person name="Mineta K."/>
            <person name="Michell C.T."/>
            <person name="Saber N."/>
            <person name="Kharbatia N.M."/>
            <person name="Rupper R.R."/>
            <person name="Sharp A.R."/>
            <person name="Dally N."/>
            <person name="Boughton B.A."/>
            <person name="Woo Y.H."/>
            <person name="Gao G."/>
            <person name="Schijlen E.G.W.M."/>
            <person name="Guo X."/>
            <person name="Momin A.A."/>
            <person name="Negrao S."/>
            <person name="Al-Babili S."/>
            <person name="Gehring C."/>
            <person name="Roessner U."/>
            <person name="Jung C."/>
            <person name="Murphy K."/>
            <person name="Arold S.T."/>
            <person name="Gojobori T."/>
            <person name="van der Linden C.G."/>
            <person name="van Loo E.N."/>
            <person name="Jellen E.N."/>
            <person name="Maughan P.J."/>
            <person name="Tester M."/>
        </authorList>
    </citation>
    <scope>NUCLEOTIDE SEQUENCE [LARGE SCALE GENOMIC DNA]</scope>
    <source>
        <strain evidence="6">cv. PI 614886</strain>
    </source>
</reference>
<dbReference type="PANTHER" id="PTHR47996">
    <property type="entry name" value="TRANSCRIPTION FACTOR DUO1"/>
    <property type="match status" value="1"/>
</dbReference>
<proteinExistence type="predicted"/>